<evidence type="ECO:0000256" key="1">
    <source>
        <dbReference type="SAM" id="Phobius"/>
    </source>
</evidence>
<dbReference type="InterPro" id="IPR025187">
    <property type="entry name" value="DUF4112"/>
</dbReference>
<dbReference type="OrthoDB" id="513552at2"/>
<keyword evidence="3" id="KW-1185">Reference proteome</keyword>
<feature type="transmembrane region" description="Helical" evidence="1">
    <location>
        <begin position="17"/>
        <end position="43"/>
    </location>
</feature>
<dbReference type="EMBL" id="PXYY01000070">
    <property type="protein sequence ID" value="PSJ79820.1"/>
    <property type="molecule type" value="Genomic_DNA"/>
</dbReference>
<evidence type="ECO:0000313" key="3">
    <source>
        <dbReference type="Proteomes" id="UP000241868"/>
    </source>
</evidence>
<protein>
    <submittedName>
        <fullName evidence="2">Uncharacterized protein</fullName>
    </submittedName>
</protein>
<keyword evidence="1" id="KW-1133">Transmembrane helix</keyword>
<comment type="caution">
    <text evidence="2">The sequence shown here is derived from an EMBL/GenBank/DDBJ whole genome shotgun (WGS) entry which is preliminary data.</text>
</comment>
<accession>A0A2P7TYL0</accession>
<reference evidence="2 3" key="1">
    <citation type="submission" date="2018-03" db="EMBL/GenBank/DDBJ databases">
        <title>Neisseria weixii sp. nov., isolated from the intestinal contents of Tibetan Plateau pika (Ochotona curzoniae) in Yushu, Qinghai Province, China.</title>
        <authorList>
            <person name="Gui Z."/>
        </authorList>
    </citation>
    <scope>NUCLEOTIDE SEQUENCE [LARGE SCALE GENOMIC DNA]</scope>
    <source>
        <strain evidence="2 3">ATCC 51483</strain>
    </source>
</reference>
<dbReference type="AlphaFoldDB" id="A0A2P7TYL0"/>
<keyword evidence="1" id="KW-0472">Membrane</keyword>
<gene>
    <name evidence="2" type="ORF">C7N83_09945</name>
</gene>
<dbReference type="Proteomes" id="UP000241868">
    <property type="component" value="Unassembled WGS sequence"/>
</dbReference>
<keyword evidence="1" id="KW-0812">Transmembrane</keyword>
<sequence>MFNLVFVYISLFKIRSILLTLVVIFNSLLDLLIGLIPVVGTILDFFHRSYNCSCRCGLCLADKKSICIIWNKASRWC</sequence>
<organism evidence="2 3">
    <name type="scientific">Neisseria iguanae</name>
    <dbReference type="NCBI Taxonomy" id="90242"/>
    <lineage>
        <taxon>Bacteria</taxon>
        <taxon>Pseudomonadati</taxon>
        <taxon>Pseudomonadota</taxon>
        <taxon>Betaproteobacteria</taxon>
        <taxon>Neisseriales</taxon>
        <taxon>Neisseriaceae</taxon>
        <taxon>Neisseria</taxon>
    </lineage>
</organism>
<evidence type="ECO:0000313" key="2">
    <source>
        <dbReference type="EMBL" id="PSJ79820.1"/>
    </source>
</evidence>
<proteinExistence type="predicted"/>
<dbReference type="Pfam" id="PF13430">
    <property type="entry name" value="DUF4112"/>
    <property type="match status" value="1"/>
</dbReference>
<name>A0A2P7TYL0_9NEIS</name>